<keyword evidence="3" id="KW-1185">Reference proteome</keyword>
<organism evidence="2 3">
    <name type="scientific">Streptomyces laurentii</name>
    <dbReference type="NCBI Taxonomy" id="39478"/>
    <lineage>
        <taxon>Bacteria</taxon>
        <taxon>Bacillati</taxon>
        <taxon>Actinomycetota</taxon>
        <taxon>Actinomycetes</taxon>
        <taxon>Kitasatosporales</taxon>
        <taxon>Streptomycetaceae</taxon>
        <taxon>Streptomyces</taxon>
    </lineage>
</organism>
<dbReference type="EMBL" id="AP017424">
    <property type="protein sequence ID" value="BAU85753.1"/>
    <property type="molecule type" value="Genomic_DNA"/>
</dbReference>
<sequence length="197" mass="20074">MNVRHAKQIGRGAATAALATGLILGLSGCGGDKKPPQDDKPAKSSAPAKADGGAGAQQPSQQQDPTEVLGTLTGQDGFELAINSAERDAGGFVTVKGALKNTSGSTRAFPAGARGDEMEIVKHSNSLGGATLLDGVGKKRYYVLRDTDGRPLTTTGLDMVKGGASLPVFMQFPAPPANTAEVSLQVPTFTPATIKLS</sequence>
<dbReference type="PROSITE" id="PS51257">
    <property type="entry name" value="PROKAR_LIPOPROTEIN"/>
    <property type="match status" value="1"/>
</dbReference>
<proteinExistence type="predicted"/>
<feature type="region of interest" description="Disordered" evidence="1">
    <location>
        <begin position="28"/>
        <end position="70"/>
    </location>
</feature>
<dbReference type="KEGG" id="slau:SLA_4869"/>
<name>A0A160P525_STRLU</name>
<evidence type="ECO:0008006" key="4">
    <source>
        <dbReference type="Google" id="ProtNLM"/>
    </source>
</evidence>
<evidence type="ECO:0000256" key="1">
    <source>
        <dbReference type="SAM" id="MobiDB-lite"/>
    </source>
</evidence>
<accession>A0A160P525</accession>
<protein>
    <recommendedName>
        <fullName evidence="4">Secreted protein</fullName>
    </recommendedName>
</protein>
<gene>
    <name evidence="2" type="ORF">SLA_4869</name>
</gene>
<dbReference type="AlphaFoldDB" id="A0A160P525"/>
<feature type="compositionally biased region" description="Low complexity" evidence="1">
    <location>
        <begin position="43"/>
        <end position="65"/>
    </location>
</feature>
<evidence type="ECO:0000313" key="2">
    <source>
        <dbReference type="EMBL" id="BAU85753.1"/>
    </source>
</evidence>
<dbReference type="Proteomes" id="UP000217676">
    <property type="component" value="Chromosome"/>
</dbReference>
<reference evidence="2 3" key="1">
    <citation type="journal article" date="2016" name="Genome Announc.">
        <title>Complete Genome Sequence of Thiostrepton-Producing Streptomyces laurentii ATCC 31255.</title>
        <authorList>
            <person name="Doi K."/>
            <person name="Fujino Y."/>
            <person name="Nagayoshi Y."/>
            <person name="Ohshima T."/>
            <person name="Ogata S."/>
        </authorList>
    </citation>
    <scope>NUCLEOTIDE SEQUENCE [LARGE SCALE GENOMIC DNA]</scope>
    <source>
        <strain evidence="2 3">ATCC 31255</strain>
    </source>
</reference>
<feature type="compositionally biased region" description="Basic and acidic residues" evidence="1">
    <location>
        <begin position="31"/>
        <end position="42"/>
    </location>
</feature>
<evidence type="ECO:0000313" key="3">
    <source>
        <dbReference type="Proteomes" id="UP000217676"/>
    </source>
</evidence>